<organism evidence="2 3">
    <name type="scientific">Oenococcus sicerae</name>
    <dbReference type="NCBI Taxonomy" id="2203724"/>
    <lineage>
        <taxon>Bacteria</taxon>
        <taxon>Bacillati</taxon>
        <taxon>Bacillota</taxon>
        <taxon>Bacilli</taxon>
        <taxon>Lactobacillales</taxon>
        <taxon>Lactobacillaceae</taxon>
        <taxon>Oenococcus</taxon>
    </lineage>
</organism>
<protein>
    <submittedName>
        <fullName evidence="2">GNAT family N-acetyltransferase</fullName>
    </submittedName>
</protein>
<dbReference type="Pfam" id="PF00583">
    <property type="entry name" value="Acetyltransf_1"/>
    <property type="match status" value="1"/>
</dbReference>
<dbReference type="SUPFAM" id="SSF55729">
    <property type="entry name" value="Acyl-CoA N-acyltransferases (Nat)"/>
    <property type="match status" value="1"/>
</dbReference>
<dbReference type="Gene3D" id="3.40.630.30">
    <property type="match status" value="1"/>
</dbReference>
<gene>
    <name evidence="2" type="ORF">DLJ48_06765</name>
</gene>
<dbReference type="CDD" id="cd04301">
    <property type="entry name" value="NAT_SF"/>
    <property type="match status" value="1"/>
</dbReference>
<name>A0ABX5QNR1_9LACO</name>
<evidence type="ECO:0000313" key="3">
    <source>
        <dbReference type="Proteomes" id="UP000286907"/>
    </source>
</evidence>
<dbReference type="Proteomes" id="UP000286907">
    <property type="component" value="Chromosome"/>
</dbReference>
<evidence type="ECO:0000313" key="2">
    <source>
        <dbReference type="EMBL" id="QAS70244.2"/>
    </source>
</evidence>
<reference evidence="2 3" key="1">
    <citation type="journal article" date="2019" name="Syst. Appl. Microbiol.">
        <title>Oenococcus sicerae sp. nov., isolated from French cider.</title>
        <authorList>
            <person name="Cousin F.J."/>
            <person name="Le Guellec R."/>
            <person name="Chagnot C."/>
            <person name="Goux D."/>
            <person name="Dalmasso M."/>
            <person name="Laplace J.M."/>
            <person name="Cretenet M."/>
        </authorList>
    </citation>
    <scope>NUCLEOTIDE SEQUENCE [LARGE SCALE GENOMIC DNA]</scope>
    <source>
        <strain evidence="2 3">UCMA 15228</strain>
    </source>
</reference>
<dbReference type="EMBL" id="CP029684">
    <property type="protein sequence ID" value="QAS70244.2"/>
    <property type="molecule type" value="Genomic_DNA"/>
</dbReference>
<proteinExistence type="predicted"/>
<feature type="domain" description="N-acetyltransferase" evidence="1">
    <location>
        <begin position="13"/>
        <end position="166"/>
    </location>
</feature>
<dbReference type="InterPro" id="IPR000182">
    <property type="entry name" value="GNAT_dom"/>
</dbReference>
<dbReference type="InterPro" id="IPR016181">
    <property type="entry name" value="Acyl_CoA_acyltransferase"/>
</dbReference>
<evidence type="ECO:0000259" key="1">
    <source>
        <dbReference type="PROSITE" id="PS51186"/>
    </source>
</evidence>
<accession>A0ABX5QNR1</accession>
<dbReference type="RefSeq" id="WP_128686713.1">
    <property type="nucleotide sequence ID" value="NZ_CP029684.2"/>
</dbReference>
<dbReference type="PROSITE" id="PS51186">
    <property type="entry name" value="GNAT"/>
    <property type="match status" value="1"/>
</dbReference>
<keyword evidence="3" id="KW-1185">Reference proteome</keyword>
<sequence length="365" mass="42358">MKAVVVMRTNDILRVQNFSEIDLNDHFFDSLKDNYDDFRDWFGRKQESGASAYIARDNNGRVTAFLYLKLEDDLDTSFDPFLAGRRIKIGTFKVDPSHRGTGLGKRLLAIALRRFVEDSENLGFIYVTLYERVARDIDDLEKTLLRFGFFKAGNKGNEVVLEKFKPDNGKYDIVSGFPFVKTDLASKYLLPIAPEYHKRMFSESRLATERSLTPADNTPFNNVEKIYLSGNSNAINLHRNDLVVVYRMTDIQGSAYFRSVVSTVGTVEEITNISDFDNYDMFVSYLKGQSIFADSELENLWHSQRYPWVIRFLYNFSFKKYPTRQMLIDNNVIDTERRIGIDRLSDTQFDRILELGDVSENYFVN</sequence>